<evidence type="ECO:0000256" key="6">
    <source>
        <dbReference type="SAM" id="MobiDB-lite"/>
    </source>
</evidence>
<sequence>MVGSEKFAPSMSDHVETQGWDAHNTKKLLRKMDWHIIPFMSLIYLLCFLDRTNIGNARLDHLEQDLGLHGLQYNDCLAILFPFYIAAEIPSNMMMKRIRPSIWLTFIMFCWSVSMVGQGFVKNYSGLMATRVFLGVFEGGLFPGVNYFITQWYVRKECGFRMALFFSAATLAGAFGGILARGIAEMHGVGGLAAWSWIFILEGLLSVLVSLAAYWCIYDYPATARFLTEPERKEVQRRLYEDQGHLSNDFDVKYVWQALRDWKIYIHMFICMAGFCPIYSFALFLPTIIKNMGYTSNEAQLMSVPPYVIACVFTIAASWYADRVGKRGIFLLGFQLVALLGFGLLCGSGKASVQYTGTVFAAIGIYPQIPLGMAWNSGNIGGSLKRGTGIAMQVMGGNCGGIIASYVYIARDGPSAVMTSTWSGKGKGKARADSPNVPPAAGASRLTPPRTPPRQAQPLLATPSKRSAKGLPVTPSRLSVPSTPSSKRTSSQARLTDFFYSPKKLRQPELTFEEKKAKREVEEIVLAVHKDAEKEGRESKQVEAKAARDAKAAERQLKREERQAAEEQKKKEAQPNKDWQEWPKQNSKLGVTFKLPASYNRDSYRNVKQCKEEFNLTPAELRCLEYCYVPNTVNKEWADEKWYRLDDVWDFVGRKTAMLAGVVMDDEDDLILMGRVLFIEQQATRECAKET</sequence>
<feature type="transmembrane region" description="Helical" evidence="7">
    <location>
        <begin position="132"/>
        <end position="150"/>
    </location>
</feature>
<dbReference type="FunFam" id="1.20.1250.20:FF:000013">
    <property type="entry name" value="MFS general substrate transporter"/>
    <property type="match status" value="1"/>
</dbReference>
<reference evidence="9 10" key="1">
    <citation type="submission" date="2021-02" db="EMBL/GenBank/DDBJ databases">
        <title>Genome assembly of Pseudopithomyces chartarum.</title>
        <authorList>
            <person name="Jauregui R."/>
            <person name="Singh J."/>
            <person name="Voisey C."/>
        </authorList>
    </citation>
    <scope>NUCLEOTIDE SEQUENCE [LARGE SCALE GENOMIC DNA]</scope>
    <source>
        <strain evidence="9 10">AGR01</strain>
    </source>
</reference>
<accession>A0AAN6M1E3</accession>
<dbReference type="InterPro" id="IPR020846">
    <property type="entry name" value="MFS_dom"/>
</dbReference>
<comment type="subcellular location">
    <subcellularLocation>
        <location evidence="1">Membrane</location>
        <topology evidence="1">Multi-pass membrane protein</topology>
    </subcellularLocation>
</comment>
<dbReference type="PROSITE" id="PS50850">
    <property type="entry name" value="MFS"/>
    <property type="match status" value="1"/>
</dbReference>
<feature type="transmembrane region" description="Helical" evidence="7">
    <location>
        <begin position="195"/>
        <end position="217"/>
    </location>
</feature>
<feature type="region of interest" description="Disordered" evidence="6">
    <location>
        <begin position="420"/>
        <end position="495"/>
    </location>
</feature>
<feature type="transmembrane region" description="Helical" evidence="7">
    <location>
        <begin position="34"/>
        <end position="51"/>
    </location>
</feature>
<evidence type="ECO:0000313" key="10">
    <source>
        <dbReference type="Proteomes" id="UP001280581"/>
    </source>
</evidence>
<feature type="transmembrane region" description="Helical" evidence="7">
    <location>
        <begin position="304"/>
        <end position="321"/>
    </location>
</feature>
<gene>
    <name evidence="9" type="ORF">GRF29_69g1235087</name>
</gene>
<dbReference type="InterPro" id="IPR011701">
    <property type="entry name" value="MFS"/>
</dbReference>
<dbReference type="PANTHER" id="PTHR43791:SF57">
    <property type="entry name" value="MAJOR FACILITATOR SUPERFAMILY (MFS) PROFILE DOMAIN-CONTAINING PROTEIN"/>
    <property type="match status" value="1"/>
</dbReference>
<feature type="transmembrane region" description="Helical" evidence="7">
    <location>
        <begin position="264"/>
        <end position="284"/>
    </location>
</feature>
<dbReference type="GO" id="GO:0016020">
    <property type="term" value="C:membrane"/>
    <property type="evidence" value="ECO:0007669"/>
    <property type="project" value="UniProtKB-SubCell"/>
</dbReference>
<evidence type="ECO:0000313" key="9">
    <source>
        <dbReference type="EMBL" id="KAK3209259.1"/>
    </source>
</evidence>
<dbReference type="GO" id="GO:0022857">
    <property type="term" value="F:transmembrane transporter activity"/>
    <property type="evidence" value="ECO:0007669"/>
    <property type="project" value="InterPro"/>
</dbReference>
<feature type="transmembrane region" description="Helical" evidence="7">
    <location>
        <begin position="101"/>
        <end position="120"/>
    </location>
</feature>
<evidence type="ECO:0000259" key="8">
    <source>
        <dbReference type="PROSITE" id="PS50850"/>
    </source>
</evidence>
<dbReference type="Proteomes" id="UP001280581">
    <property type="component" value="Unassembled WGS sequence"/>
</dbReference>
<comment type="caution">
    <text evidence="9">The sequence shown here is derived from an EMBL/GenBank/DDBJ whole genome shotgun (WGS) entry which is preliminary data.</text>
</comment>
<keyword evidence="3 7" id="KW-0812">Transmembrane</keyword>
<dbReference type="PANTHER" id="PTHR43791">
    <property type="entry name" value="PERMEASE-RELATED"/>
    <property type="match status" value="1"/>
</dbReference>
<feature type="compositionally biased region" description="Low complexity" evidence="6">
    <location>
        <begin position="445"/>
        <end position="460"/>
    </location>
</feature>
<protein>
    <recommendedName>
        <fullName evidence="8">Major facilitator superfamily (MFS) profile domain-containing protein</fullName>
    </recommendedName>
</protein>
<feature type="transmembrane region" description="Helical" evidence="7">
    <location>
        <begin position="328"/>
        <end position="345"/>
    </location>
</feature>
<feature type="region of interest" description="Disordered" evidence="6">
    <location>
        <begin position="532"/>
        <end position="581"/>
    </location>
</feature>
<dbReference type="AlphaFoldDB" id="A0AAN6M1E3"/>
<keyword evidence="5 7" id="KW-0472">Membrane</keyword>
<evidence type="ECO:0000256" key="7">
    <source>
        <dbReference type="SAM" id="Phobius"/>
    </source>
</evidence>
<proteinExistence type="predicted"/>
<organism evidence="9 10">
    <name type="scientific">Pseudopithomyces chartarum</name>
    <dbReference type="NCBI Taxonomy" id="1892770"/>
    <lineage>
        <taxon>Eukaryota</taxon>
        <taxon>Fungi</taxon>
        <taxon>Dikarya</taxon>
        <taxon>Ascomycota</taxon>
        <taxon>Pezizomycotina</taxon>
        <taxon>Dothideomycetes</taxon>
        <taxon>Pleosporomycetidae</taxon>
        <taxon>Pleosporales</taxon>
        <taxon>Massarineae</taxon>
        <taxon>Didymosphaeriaceae</taxon>
        <taxon>Pseudopithomyces</taxon>
    </lineage>
</organism>
<keyword evidence="10" id="KW-1185">Reference proteome</keyword>
<feature type="domain" description="Major facilitator superfamily (MFS) profile" evidence="8">
    <location>
        <begin position="36"/>
        <end position="452"/>
    </location>
</feature>
<evidence type="ECO:0000256" key="2">
    <source>
        <dbReference type="ARBA" id="ARBA00022448"/>
    </source>
</evidence>
<dbReference type="FunFam" id="1.20.1250.20:FF:000034">
    <property type="entry name" value="MFS general substrate transporter"/>
    <property type="match status" value="1"/>
</dbReference>
<name>A0AAN6M1E3_9PLEO</name>
<feature type="compositionally biased region" description="Polar residues" evidence="6">
    <location>
        <begin position="476"/>
        <end position="494"/>
    </location>
</feature>
<dbReference type="Gene3D" id="1.20.1250.20">
    <property type="entry name" value="MFS general substrate transporter like domains"/>
    <property type="match status" value="2"/>
</dbReference>
<evidence type="ECO:0000256" key="1">
    <source>
        <dbReference type="ARBA" id="ARBA00004141"/>
    </source>
</evidence>
<dbReference type="SUPFAM" id="SSF103473">
    <property type="entry name" value="MFS general substrate transporter"/>
    <property type="match status" value="1"/>
</dbReference>
<evidence type="ECO:0000256" key="4">
    <source>
        <dbReference type="ARBA" id="ARBA00022989"/>
    </source>
</evidence>
<evidence type="ECO:0000256" key="3">
    <source>
        <dbReference type="ARBA" id="ARBA00022692"/>
    </source>
</evidence>
<dbReference type="EMBL" id="WVTA01000006">
    <property type="protein sequence ID" value="KAK3209259.1"/>
    <property type="molecule type" value="Genomic_DNA"/>
</dbReference>
<keyword evidence="4 7" id="KW-1133">Transmembrane helix</keyword>
<evidence type="ECO:0000256" key="5">
    <source>
        <dbReference type="ARBA" id="ARBA00023136"/>
    </source>
</evidence>
<dbReference type="InterPro" id="IPR036259">
    <property type="entry name" value="MFS_trans_sf"/>
</dbReference>
<keyword evidence="2" id="KW-0813">Transport</keyword>
<feature type="transmembrane region" description="Helical" evidence="7">
    <location>
        <begin position="162"/>
        <end position="183"/>
    </location>
</feature>
<dbReference type="Pfam" id="PF07690">
    <property type="entry name" value="MFS_1"/>
    <property type="match status" value="1"/>
</dbReference>